<keyword evidence="7" id="KW-1185">Reference proteome</keyword>
<dbReference type="PANTHER" id="PTHR31321">
    <property type="entry name" value="ACYL-COA THIOESTER HYDROLASE YBHC-RELATED"/>
    <property type="match status" value="1"/>
</dbReference>
<evidence type="ECO:0000256" key="4">
    <source>
        <dbReference type="RuleBase" id="RU000589"/>
    </source>
</evidence>
<dbReference type="EMBL" id="FNHZ01000002">
    <property type="protein sequence ID" value="SDM76749.1"/>
    <property type="molecule type" value="Genomic_DNA"/>
</dbReference>
<dbReference type="GO" id="GO:0009279">
    <property type="term" value="C:cell outer membrane"/>
    <property type="evidence" value="ECO:0007669"/>
    <property type="project" value="TreeGrafter"/>
</dbReference>
<evidence type="ECO:0000259" key="5">
    <source>
        <dbReference type="Pfam" id="PF01095"/>
    </source>
</evidence>
<protein>
    <recommendedName>
        <fullName evidence="4">Pectinesterase</fullName>
        <ecNumber evidence="4">3.1.1.11</ecNumber>
    </recommendedName>
</protein>
<sequence length="317" mass="35866">MITVDINNNGDFTSIQEAINSLKDTSKGVTIFIKNGVYKERVEILKDNVSLIGESRDGVIITESYYANEILEDGVKRGTFRSYTFMVNANNFHATNITFKNEAGFGKMVGQAVAVYAEGDKITFKNCAMYGHQDTLFTGPLPKAEKQVGGFTGPTMDAERRIVHQLYEDCYIEGEVDFIFGSAVCYFNRCTLYALDRNEKINSYYTAPSTYEESKYGYVFNKCILTGNCPKHTVSLSRPWRIYAKAVFIDCEYSDQVIEEGFCDWNKPESHETVNYFEYNGHGPGFTPSKRAAFSKQLNNLEVQAYTKEKVLGPDFN</sequence>
<dbReference type="EC" id="3.1.1.11" evidence="4"/>
<feature type="domain" description="Pectinesterase catalytic" evidence="5">
    <location>
        <begin position="164"/>
        <end position="312"/>
    </location>
</feature>
<dbReference type="PANTHER" id="PTHR31321:SF57">
    <property type="entry name" value="PECTINESTERASE 53-RELATED"/>
    <property type="match status" value="1"/>
</dbReference>
<dbReference type="InterPro" id="IPR011050">
    <property type="entry name" value="Pectin_lyase_fold/virulence"/>
</dbReference>
<keyword evidence="3 4" id="KW-0063">Aspartyl esterase</keyword>
<keyword evidence="2 4" id="KW-0378">Hydrolase</keyword>
<evidence type="ECO:0000256" key="1">
    <source>
        <dbReference type="ARBA" id="ARBA00008891"/>
    </source>
</evidence>
<comment type="similarity">
    <text evidence="1">Belongs to the pectinesterase family.</text>
</comment>
<dbReference type="RefSeq" id="WP_074521295.1">
    <property type="nucleotide sequence ID" value="NZ_FNHZ01000002.1"/>
</dbReference>
<proteinExistence type="inferred from homology"/>
<dbReference type="AlphaFoldDB" id="A0A1G9VWU3"/>
<dbReference type="SUPFAM" id="SSF51126">
    <property type="entry name" value="Pectin lyase-like"/>
    <property type="match status" value="1"/>
</dbReference>
<comment type="pathway">
    <text evidence="4">Glycan metabolism; pectin degradation; 2-dehydro-3-deoxy-D-gluconate from pectin: step 1/5.</text>
</comment>
<reference evidence="7" key="1">
    <citation type="submission" date="2016-10" db="EMBL/GenBank/DDBJ databases">
        <authorList>
            <person name="Varghese N."/>
            <person name="Submissions S."/>
        </authorList>
    </citation>
    <scope>NUCLEOTIDE SEQUENCE [LARGE SCALE GENOMIC DNA]</scope>
    <source>
        <strain evidence="7">M83</strain>
    </source>
</reference>
<name>A0A1G9VWU3_9FIRM</name>
<dbReference type="PROSITE" id="PS00800">
    <property type="entry name" value="PECTINESTERASE_1"/>
    <property type="match status" value="1"/>
</dbReference>
<dbReference type="UniPathway" id="UPA00545">
    <property type="reaction ID" value="UER00823"/>
</dbReference>
<comment type="catalytic activity">
    <reaction evidence="4">
        <text>[(1-&gt;4)-alpha-D-galacturonosyl methyl ester](n) + n H2O = [(1-&gt;4)-alpha-D-galacturonosyl](n) + n methanol + n H(+)</text>
        <dbReference type="Rhea" id="RHEA:22380"/>
        <dbReference type="Rhea" id="RHEA-COMP:14570"/>
        <dbReference type="Rhea" id="RHEA-COMP:14573"/>
        <dbReference type="ChEBI" id="CHEBI:15377"/>
        <dbReference type="ChEBI" id="CHEBI:15378"/>
        <dbReference type="ChEBI" id="CHEBI:17790"/>
        <dbReference type="ChEBI" id="CHEBI:140522"/>
        <dbReference type="ChEBI" id="CHEBI:140523"/>
        <dbReference type="EC" id="3.1.1.11"/>
    </reaction>
</comment>
<dbReference type="Gene3D" id="2.160.20.10">
    <property type="entry name" value="Single-stranded right-handed beta-helix, Pectin lyase-like"/>
    <property type="match status" value="1"/>
</dbReference>
<evidence type="ECO:0000256" key="3">
    <source>
        <dbReference type="ARBA" id="ARBA00023085"/>
    </source>
</evidence>
<dbReference type="GO" id="GO:0042545">
    <property type="term" value="P:cell wall modification"/>
    <property type="evidence" value="ECO:0007669"/>
    <property type="project" value="UniProtKB-UniRule"/>
</dbReference>
<accession>A0A1G9VWU3</accession>
<dbReference type="InterPro" id="IPR000070">
    <property type="entry name" value="Pectinesterase_cat"/>
</dbReference>
<feature type="domain" description="Pectinesterase catalytic" evidence="5">
    <location>
        <begin position="2"/>
        <end position="138"/>
    </location>
</feature>
<dbReference type="Proteomes" id="UP000187651">
    <property type="component" value="Unassembled WGS sequence"/>
</dbReference>
<dbReference type="InterPro" id="IPR018040">
    <property type="entry name" value="Pectinesterase_Tyr_AS"/>
</dbReference>
<evidence type="ECO:0000256" key="2">
    <source>
        <dbReference type="ARBA" id="ARBA00022801"/>
    </source>
</evidence>
<dbReference type="OrthoDB" id="9804686at2"/>
<dbReference type="GO" id="GO:0030599">
    <property type="term" value="F:pectinesterase activity"/>
    <property type="evidence" value="ECO:0007669"/>
    <property type="project" value="UniProtKB-UniRule"/>
</dbReference>
<dbReference type="Pfam" id="PF01095">
    <property type="entry name" value="Pectinesterase"/>
    <property type="match status" value="2"/>
</dbReference>
<evidence type="ECO:0000313" key="6">
    <source>
        <dbReference type="EMBL" id="SDM76749.1"/>
    </source>
</evidence>
<dbReference type="GO" id="GO:0045490">
    <property type="term" value="P:pectin catabolic process"/>
    <property type="evidence" value="ECO:0007669"/>
    <property type="project" value="UniProtKB-UniRule"/>
</dbReference>
<evidence type="ECO:0000313" key="7">
    <source>
        <dbReference type="Proteomes" id="UP000187651"/>
    </source>
</evidence>
<gene>
    <name evidence="6" type="ORF">SAMN05216544_1111</name>
</gene>
<dbReference type="InterPro" id="IPR012334">
    <property type="entry name" value="Pectin_lyas_fold"/>
</dbReference>
<organism evidence="6 7">
    <name type="scientific">Lachnospira pectinoschiza</name>
    <dbReference type="NCBI Taxonomy" id="28052"/>
    <lineage>
        <taxon>Bacteria</taxon>
        <taxon>Bacillati</taxon>
        <taxon>Bacillota</taxon>
        <taxon>Clostridia</taxon>
        <taxon>Lachnospirales</taxon>
        <taxon>Lachnospiraceae</taxon>
        <taxon>Lachnospira</taxon>
    </lineage>
</organism>